<dbReference type="Proteomes" id="UP000660611">
    <property type="component" value="Unassembled WGS sequence"/>
</dbReference>
<feature type="transmembrane region" description="Helical" evidence="6">
    <location>
        <begin position="910"/>
        <end position="937"/>
    </location>
</feature>
<feature type="transmembrane region" description="Helical" evidence="6">
    <location>
        <begin position="719"/>
        <end position="739"/>
    </location>
</feature>
<comment type="subcellular location">
    <subcellularLocation>
        <location evidence="1">Cell membrane</location>
        <topology evidence="1">Multi-pass membrane protein</topology>
    </subcellularLocation>
</comment>
<keyword evidence="5 6" id="KW-0472">Membrane</keyword>
<evidence type="ECO:0000256" key="5">
    <source>
        <dbReference type="ARBA" id="ARBA00023136"/>
    </source>
</evidence>
<dbReference type="GO" id="GO:0022857">
    <property type="term" value="F:transmembrane transporter activity"/>
    <property type="evidence" value="ECO:0007669"/>
    <property type="project" value="TreeGrafter"/>
</dbReference>
<evidence type="ECO:0000259" key="7">
    <source>
        <dbReference type="Pfam" id="PF02687"/>
    </source>
</evidence>
<protein>
    <recommendedName>
        <fullName evidence="7">ABC3 transporter permease C-terminal domain-containing protein</fullName>
    </recommendedName>
</protein>
<dbReference type="GO" id="GO:0005886">
    <property type="term" value="C:plasma membrane"/>
    <property type="evidence" value="ECO:0007669"/>
    <property type="project" value="UniProtKB-SubCell"/>
</dbReference>
<evidence type="ECO:0000256" key="6">
    <source>
        <dbReference type="SAM" id="Phobius"/>
    </source>
</evidence>
<keyword evidence="9" id="KW-1185">Reference proteome</keyword>
<evidence type="ECO:0000256" key="3">
    <source>
        <dbReference type="ARBA" id="ARBA00022692"/>
    </source>
</evidence>
<evidence type="ECO:0000256" key="2">
    <source>
        <dbReference type="ARBA" id="ARBA00022475"/>
    </source>
</evidence>
<keyword evidence="2" id="KW-1003">Cell membrane</keyword>
<dbReference type="Pfam" id="PF02687">
    <property type="entry name" value="FtsX"/>
    <property type="match status" value="2"/>
</dbReference>
<reference evidence="8" key="1">
    <citation type="submission" date="2021-01" db="EMBL/GenBank/DDBJ databases">
        <title>Whole genome shotgun sequence of Dactylosporangium siamense NBRC 106093.</title>
        <authorList>
            <person name="Komaki H."/>
            <person name="Tamura T."/>
        </authorList>
    </citation>
    <scope>NUCLEOTIDE SEQUENCE</scope>
    <source>
        <strain evidence="8">NBRC 106093</strain>
    </source>
</reference>
<dbReference type="InterPro" id="IPR050250">
    <property type="entry name" value="Macrolide_Exporter_MacB"/>
</dbReference>
<dbReference type="InterPro" id="IPR003838">
    <property type="entry name" value="ABC3_permease_C"/>
</dbReference>
<dbReference type="AlphaFoldDB" id="A0A919UBF1"/>
<evidence type="ECO:0000256" key="1">
    <source>
        <dbReference type="ARBA" id="ARBA00004651"/>
    </source>
</evidence>
<feature type="transmembrane region" description="Helical" evidence="6">
    <location>
        <begin position="683"/>
        <end position="713"/>
    </location>
</feature>
<keyword evidence="4 6" id="KW-1133">Transmembrane helix</keyword>
<feature type="transmembrane region" description="Helical" evidence="6">
    <location>
        <begin position="641"/>
        <end position="662"/>
    </location>
</feature>
<evidence type="ECO:0000256" key="4">
    <source>
        <dbReference type="ARBA" id="ARBA00022989"/>
    </source>
</evidence>
<feature type="transmembrane region" description="Helical" evidence="6">
    <location>
        <begin position="829"/>
        <end position="853"/>
    </location>
</feature>
<feature type="domain" description="ABC3 transporter permease C-terminal" evidence="7">
    <location>
        <begin position="642"/>
        <end position="748"/>
    </location>
</feature>
<dbReference type="PANTHER" id="PTHR30572">
    <property type="entry name" value="MEMBRANE COMPONENT OF TRANSPORTER-RELATED"/>
    <property type="match status" value="1"/>
</dbReference>
<name>A0A919UBF1_9ACTN</name>
<evidence type="ECO:0000313" key="9">
    <source>
        <dbReference type="Proteomes" id="UP000660611"/>
    </source>
</evidence>
<organism evidence="8 9">
    <name type="scientific">Dactylosporangium siamense</name>
    <dbReference type="NCBI Taxonomy" id="685454"/>
    <lineage>
        <taxon>Bacteria</taxon>
        <taxon>Bacillati</taxon>
        <taxon>Actinomycetota</taxon>
        <taxon>Actinomycetes</taxon>
        <taxon>Micromonosporales</taxon>
        <taxon>Micromonosporaceae</taxon>
        <taxon>Dactylosporangium</taxon>
    </lineage>
</organism>
<feature type="transmembrane region" description="Helical" evidence="6">
    <location>
        <begin position="785"/>
        <end position="809"/>
    </location>
</feature>
<gene>
    <name evidence="8" type="ORF">Dsi01nite_071480</name>
</gene>
<accession>A0A919UBF1</accession>
<proteinExistence type="predicted"/>
<keyword evidence="3 6" id="KW-0812">Transmembrane</keyword>
<dbReference type="EMBL" id="BONQ01000111">
    <property type="protein sequence ID" value="GIG49107.1"/>
    <property type="molecule type" value="Genomic_DNA"/>
</dbReference>
<sequence>MLGMAVSQWRVRLQRSLALLSMITVAVVGFTLLTAAAVTARLDATGTVEANFRPAYDILIRPTGSVLPLEQQRDLVQSGQLAGLRGGITVEQWHQIQGVPGVAVAAPVAVIGYVIRTVPVAVHLDADLDPAAERQVLKVQPTWVTDAGLSRIPDGAAYLYSTRNPLYQKQLSELRGGEGIPPAEEVDPAGARRQICPVVQSIGERDFIDPTDLPGRSSLTCVGGPGSRDVFGDPVAPVVTLAWSVPFLMAAVDPASEAALAGLDGAVTSGRYFTAGEQPARRRLDGMPYPYDSLPILVADKPQLDARLDLRIQRLGGTSVDLVRAGTDNRSLRAALDGQPGTPVATRTVTIDQPYQDLVDRLRHPFQNGPDDMAVANTLWLDRFWTVGPARTTADGDGLRTEPVPYDLKIWGLGADAGDSGHPVPMELADTGVRGAVAAHPNITAEHDVQPGDIAMPDVALDAVGTFDPSRVQLGGPLSAVPMDTYFNPGAAGADDASRTALNGRRLEPNANVSGLLSQPPLMLTTMGALPVIFGPDGYGTTPEYPEYQLNRTAPISMVRVRLTGAVGMDAADREQVRLVAEQIARRTGLQVDITLGSSPTGVTVHYPAGKFGRPDLALSEPWVKKGVAAVLVRAADRKSVLLSGLVLVVCALAVLNATNAATRARRTDLGVLACLGWNRRQLLRLLLTETTGIGLAAGLAGTLLAVPLALAFGLDIGWPHALLAIPVALLLAVAAGLWPALRAARPDPAVAVRPAVSAPSTRRRSPRRVTGLALSYVARTPGRAAVGAGSLAIGVAALTMLLAITFAFRGAVVGTLLGEAIAVQARTVDYLAVAITIVLGIVSVGDVLFLGISERSGELALLGAAGWPDNQLRRLVVTEAVAIGLLGGATGAGLGLAAAAVFAGALTTPLLWCAAVALTAGVAVSAIAATVPIAILHRLPIAQLLAEE</sequence>
<feature type="transmembrane region" description="Helical" evidence="6">
    <location>
        <begin position="881"/>
        <end position="904"/>
    </location>
</feature>
<comment type="caution">
    <text evidence="8">The sequence shown here is derived from an EMBL/GenBank/DDBJ whole genome shotgun (WGS) entry which is preliminary data.</text>
</comment>
<feature type="domain" description="ABC3 transporter permease C-terminal" evidence="7">
    <location>
        <begin position="832"/>
        <end position="934"/>
    </location>
</feature>
<evidence type="ECO:0000313" key="8">
    <source>
        <dbReference type="EMBL" id="GIG49107.1"/>
    </source>
</evidence>
<dbReference type="PANTHER" id="PTHR30572:SF17">
    <property type="entry name" value="ABC3 TRANSPORTER PERMEASE PROTEIN DOMAIN-CONTAINING PROTEIN"/>
    <property type="match status" value="1"/>
</dbReference>